<name>A0A194RDN0_PAPMA</name>
<evidence type="ECO:0000313" key="1">
    <source>
        <dbReference type="EMBL" id="KPJ15948.1"/>
    </source>
</evidence>
<accession>A0A194RDN0</accession>
<organism evidence="1 2">
    <name type="scientific">Papilio machaon</name>
    <name type="common">Old World swallowtail butterfly</name>
    <dbReference type="NCBI Taxonomy" id="76193"/>
    <lineage>
        <taxon>Eukaryota</taxon>
        <taxon>Metazoa</taxon>
        <taxon>Ecdysozoa</taxon>
        <taxon>Arthropoda</taxon>
        <taxon>Hexapoda</taxon>
        <taxon>Insecta</taxon>
        <taxon>Pterygota</taxon>
        <taxon>Neoptera</taxon>
        <taxon>Endopterygota</taxon>
        <taxon>Lepidoptera</taxon>
        <taxon>Glossata</taxon>
        <taxon>Ditrysia</taxon>
        <taxon>Papilionoidea</taxon>
        <taxon>Papilionidae</taxon>
        <taxon>Papilioninae</taxon>
        <taxon>Papilio</taxon>
    </lineage>
</organism>
<evidence type="ECO:0000313" key="2">
    <source>
        <dbReference type="Proteomes" id="UP000053240"/>
    </source>
</evidence>
<sequence>MPIIQWSKQRTRTFTWHGRHTVRTAAWPTPDPENRKAPDHLPSVLQTLKNDSVRLLQYDFWSPGTRHQLISHAQLS</sequence>
<dbReference type="EMBL" id="KQ460323">
    <property type="protein sequence ID" value="KPJ15948.1"/>
    <property type="molecule type" value="Genomic_DNA"/>
</dbReference>
<proteinExistence type="predicted"/>
<dbReference type="AlphaFoldDB" id="A0A194RDN0"/>
<gene>
    <name evidence="1" type="ORF">RR48_09994</name>
</gene>
<dbReference type="Proteomes" id="UP000053240">
    <property type="component" value="Unassembled WGS sequence"/>
</dbReference>
<reference evidence="1 2" key="1">
    <citation type="journal article" date="2015" name="Nat. Commun.">
        <title>Outbred genome sequencing and CRISPR/Cas9 gene editing in butterflies.</title>
        <authorList>
            <person name="Li X."/>
            <person name="Fan D."/>
            <person name="Zhang W."/>
            <person name="Liu G."/>
            <person name="Zhang L."/>
            <person name="Zhao L."/>
            <person name="Fang X."/>
            <person name="Chen L."/>
            <person name="Dong Y."/>
            <person name="Chen Y."/>
            <person name="Ding Y."/>
            <person name="Zhao R."/>
            <person name="Feng M."/>
            <person name="Zhu Y."/>
            <person name="Feng Y."/>
            <person name="Jiang X."/>
            <person name="Zhu D."/>
            <person name="Xiang H."/>
            <person name="Feng X."/>
            <person name="Li S."/>
            <person name="Wang J."/>
            <person name="Zhang G."/>
            <person name="Kronforst M.R."/>
            <person name="Wang W."/>
        </authorList>
    </citation>
    <scope>NUCLEOTIDE SEQUENCE [LARGE SCALE GENOMIC DNA]</scope>
    <source>
        <strain evidence="1">Ya'a_city_454_Pm</strain>
        <tissue evidence="1">Whole body</tissue>
    </source>
</reference>
<keyword evidence="2" id="KW-1185">Reference proteome</keyword>
<dbReference type="InParanoid" id="A0A194RDN0"/>
<protein>
    <submittedName>
        <fullName evidence="1">Uncharacterized protein</fullName>
    </submittedName>
</protein>